<dbReference type="InterPro" id="IPR050221">
    <property type="entry name" value="26S_Proteasome_ATPase"/>
</dbReference>
<dbReference type="InterPro" id="IPR003959">
    <property type="entry name" value="ATPase_AAA_core"/>
</dbReference>
<dbReference type="CDD" id="cd19481">
    <property type="entry name" value="RecA-like_protease"/>
    <property type="match status" value="1"/>
</dbReference>
<dbReference type="AlphaFoldDB" id="D2REA8"/>
<dbReference type="PROSITE" id="PS00674">
    <property type="entry name" value="AAA"/>
    <property type="match status" value="1"/>
</dbReference>
<dbReference type="Proteomes" id="UP000001901">
    <property type="component" value="Chromosome"/>
</dbReference>
<dbReference type="Pfam" id="PF17862">
    <property type="entry name" value="AAA_lid_3"/>
    <property type="match status" value="1"/>
</dbReference>
<gene>
    <name evidence="6" type="ordered locus">Arcpr_1403</name>
</gene>
<accession>D2REA8</accession>
<evidence type="ECO:0000313" key="6">
    <source>
        <dbReference type="EMBL" id="ADB58452.1"/>
    </source>
</evidence>
<dbReference type="Pfam" id="PF00004">
    <property type="entry name" value="AAA"/>
    <property type="match status" value="1"/>
</dbReference>
<evidence type="ECO:0000313" key="7">
    <source>
        <dbReference type="Proteomes" id="UP000001901"/>
    </source>
</evidence>
<comment type="similarity">
    <text evidence="1 4">Belongs to the AAA ATPase family.</text>
</comment>
<dbReference type="GO" id="GO:0005524">
    <property type="term" value="F:ATP binding"/>
    <property type="evidence" value="ECO:0007669"/>
    <property type="project" value="UniProtKB-KW"/>
</dbReference>
<evidence type="ECO:0000256" key="3">
    <source>
        <dbReference type="ARBA" id="ARBA00022840"/>
    </source>
</evidence>
<dbReference type="InterPro" id="IPR027417">
    <property type="entry name" value="P-loop_NTPase"/>
</dbReference>
<reference evidence="6 7" key="1">
    <citation type="journal article" date="2010" name="Stand. Genomic Sci.">
        <title>Complete genome sequence of Archaeoglobus profundus type strain (AV18).</title>
        <authorList>
            <person name="von Jan M."/>
            <person name="Lapidus A."/>
            <person name="Del Rio T.G."/>
            <person name="Copeland A."/>
            <person name="Tice H."/>
            <person name="Cheng J.F."/>
            <person name="Lucas S."/>
            <person name="Chen F."/>
            <person name="Nolan M."/>
            <person name="Goodwin L."/>
            <person name="Han C."/>
            <person name="Pitluck S."/>
            <person name="Liolios K."/>
            <person name="Ivanova N."/>
            <person name="Mavromatis K."/>
            <person name="Ovchinnikova G."/>
            <person name="Chertkov O."/>
            <person name="Pati A."/>
            <person name="Chen A."/>
            <person name="Palaniappan K."/>
            <person name="Land M."/>
            <person name="Hauser L."/>
            <person name="Chang Y.J."/>
            <person name="Jeffries C.D."/>
            <person name="Saunders E."/>
            <person name="Brettin T."/>
            <person name="Detter J.C."/>
            <person name="Chain P."/>
            <person name="Eichinger K."/>
            <person name="Huber H."/>
            <person name="Spring S."/>
            <person name="Rohde M."/>
            <person name="Goker M."/>
            <person name="Wirth R."/>
            <person name="Woyke T."/>
            <person name="Bristow J."/>
            <person name="Eisen J.A."/>
            <person name="Markowitz V."/>
            <person name="Hugenholtz P."/>
            <person name="Kyrpides N.C."/>
            <person name="Klenk H.P."/>
        </authorList>
    </citation>
    <scope>NUCLEOTIDE SEQUENCE [LARGE SCALE GENOMIC DNA]</scope>
    <source>
        <strain evidence="7">DSM 5631 / JCM 9629 / NBRC 100127 / Av18</strain>
    </source>
</reference>
<dbReference type="PaxDb" id="572546-Arcpr_1403"/>
<proteinExistence type="inferred from homology"/>
<evidence type="ECO:0000259" key="5">
    <source>
        <dbReference type="SMART" id="SM00382"/>
    </source>
</evidence>
<dbReference type="OrthoDB" id="45425at2157"/>
<dbReference type="STRING" id="572546.Arcpr_1403"/>
<dbReference type="RefSeq" id="WP_012940788.1">
    <property type="nucleotide sequence ID" value="NC_013741.1"/>
</dbReference>
<keyword evidence="2 4" id="KW-0547">Nucleotide-binding</keyword>
<dbReference type="Gene3D" id="1.10.8.60">
    <property type="match status" value="1"/>
</dbReference>
<dbReference type="SUPFAM" id="SSF52540">
    <property type="entry name" value="P-loop containing nucleoside triphosphate hydrolases"/>
    <property type="match status" value="1"/>
</dbReference>
<dbReference type="SMART" id="SM00382">
    <property type="entry name" value="AAA"/>
    <property type="match status" value="1"/>
</dbReference>
<protein>
    <submittedName>
        <fullName evidence="6">AAA ATPase central domain protein</fullName>
    </submittedName>
</protein>
<keyword evidence="7" id="KW-1185">Reference proteome</keyword>
<evidence type="ECO:0000256" key="4">
    <source>
        <dbReference type="RuleBase" id="RU003651"/>
    </source>
</evidence>
<dbReference type="Gene3D" id="3.40.50.300">
    <property type="entry name" value="P-loop containing nucleotide triphosphate hydrolases"/>
    <property type="match status" value="1"/>
</dbReference>
<dbReference type="KEGG" id="apo:Arcpr_1403"/>
<dbReference type="InterPro" id="IPR041569">
    <property type="entry name" value="AAA_lid_3"/>
</dbReference>
<keyword evidence="3 4" id="KW-0067">ATP-binding</keyword>
<dbReference type="eggNOG" id="arCOG04368">
    <property type="taxonomic scope" value="Archaea"/>
</dbReference>
<dbReference type="InterPro" id="IPR003960">
    <property type="entry name" value="ATPase_AAA_CS"/>
</dbReference>
<dbReference type="GO" id="GO:0016887">
    <property type="term" value="F:ATP hydrolysis activity"/>
    <property type="evidence" value="ECO:0007669"/>
    <property type="project" value="InterPro"/>
</dbReference>
<evidence type="ECO:0000256" key="2">
    <source>
        <dbReference type="ARBA" id="ARBA00022741"/>
    </source>
</evidence>
<dbReference type="HOGENOM" id="CLU_646568_0_0_2"/>
<feature type="domain" description="AAA+ ATPase" evidence="5">
    <location>
        <begin position="200"/>
        <end position="335"/>
    </location>
</feature>
<evidence type="ECO:0000256" key="1">
    <source>
        <dbReference type="ARBA" id="ARBA00006914"/>
    </source>
</evidence>
<name>D2REA8_ARCPA</name>
<dbReference type="GeneID" id="8740090"/>
<dbReference type="PANTHER" id="PTHR23073">
    <property type="entry name" value="26S PROTEASOME REGULATORY SUBUNIT"/>
    <property type="match status" value="1"/>
</dbReference>
<dbReference type="EMBL" id="CP001857">
    <property type="protein sequence ID" value="ADB58452.1"/>
    <property type="molecule type" value="Genomic_DNA"/>
</dbReference>
<organism evidence="6 7">
    <name type="scientific">Archaeoglobus profundus (strain DSM 5631 / JCM 9629 / NBRC 100127 / Av18)</name>
    <dbReference type="NCBI Taxonomy" id="572546"/>
    <lineage>
        <taxon>Archaea</taxon>
        <taxon>Methanobacteriati</taxon>
        <taxon>Methanobacteriota</taxon>
        <taxon>Archaeoglobi</taxon>
        <taxon>Archaeoglobales</taxon>
        <taxon>Archaeoglobaceae</taxon>
        <taxon>Archaeoglobus</taxon>
    </lineage>
</organism>
<sequence>MESVKLVELLLTAEIYNRFEELTEDDIPKELRKAFYGKNGLTRPLVVKYDTAKKVVKDVDSALKNLPFVDYNAITRQIKLTSFELAVKWFAQRALDRIERNPILAYYYQNYDSLNVSYERAKKMNAPKCSDKEWLMCVLAELEKNKETSEMLSLVRVYSPEDIRVDFSDIALTDDQIEEIRKIEIALEEREFLREIGLTDVGKLLFIGPPGTGKTTTARALSRKLGLPLVEVKLSMITSQYLGETSKNIEKVFELAKILSPCILFIDEFDYVAKTRTSDEHAAVKRAVNTLLKSIDEINLVEDGVILIAATNHPSLLDPAVWRRFDKVIEFPEPSESLRRRILEIILAKVPGSYDIDEIVKITEGFTGAELRLVVREAVLKALLEERKEITQNDLKSAVEEVKSRLKLRETY</sequence>
<dbReference type="InterPro" id="IPR003593">
    <property type="entry name" value="AAA+_ATPase"/>
</dbReference>